<dbReference type="Proteomes" id="UP001162483">
    <property type="component" value="Unassembled WGS sequence"/>
</dbReference>
<dbReference type="EMBL" id="CATNWA010018029">
    <property type="protein sequence ID" value="CAI9604791.1"/>
    <property type="molecule type" value="Genomic_DNA"/>
</dbReference>
<keyword evidence="2" id="KW-1185">Reference proteome</keyword>
<comment type="caution">
    <text evidence="1">The sequence shown here is derived from an EMBL/GenBank/DDBJ whole genome shotgun (WGS) entry which is preliminary data.</text>
</comment>
<proteinExistence type="predicted"/>
<gene>
    <name evidence="1" type="ORF">SPARVUS_LOCUS13508849</name>
</gene>
<evidence type="ECO:0000313" key="1">
    <source>
        <dbReference type="EMBL" id="CAI9604791.1"/>
    </source>
</evidence>
<name>A0ABN9G7N6_9NEOB</name>
<organism evidence="1 2">
    <name type="scientific">Staurois parvus</name>
    <dbReference type="NCBI Taxonomy" id="386267"/>
    <lineage>
        <taxon>Eukaryota</taxon>
        <taxon>Metazoa</taxon>
        <taxon>Chordata</taxon>
        <taxon>Craniata</taxon>
        <taxon>Vertebrata</taxon>
        <taxon>Euteleostomi</taxon>
        <taxon>Amphibia</taxon>
        <taxon>Batrachia</taxon>
        <taxon>Anura</taxon>
        <taxon>Neobatrachia</taxon>
        <taxon>Ranoidea</taxon>
        <taxon>Ranidae</taxon>
        <taxon>Staurois</taxon>
    </lineage>
</organism>
<evidence type="ECO:0000313" key="2">
    <source>
        <dbReference type="Proteomes" id="UP001162483"/>
    </source>
</evidence>
<accession>A0ABN9G7N6</accession>
<protein>
    <submittedName>
        <fullName evidence="1">Uncharacterized protein</fullName>
    </submittedName>
</protein>
<sequence length="31" mass="3613">MLSQTKLDFTYIRDLTQMKSHMSFLSAGNTF</sequence>
<reference evidence="1" key="1">
    <citation type="submission" date="2023-05" db="EMBL/GenBank/DDBJ databases">
        <authorList>
            <person name="Stuckert A."/>
        </authorList>
    </citation>
    <scope>NUCLEOTIDE SEQUENCE</scope>
</reference>